<dbReference type="Proteomes" id="UP001164746">
    <property type="component" value="Chromosome 3"/>
</dbReference>
<dbReference type="Pfam" id="PF00002">
    <property type="entry name" value="7tm_2"/>
    <property type="match status" value="1"/>
</dbReference>
<evidence type="ECO:0000256" key="5">
    <source>
        <dbReference type="SAM" id="MobiDB-lite"/>
    </source>
</evidence>
<dbReference type="EMBL" id="CP111014">
    <property type="protein sequence ID" value="WAQ98415.1"/>
    <property type="molecule type" value="Genomic_DNA"/>
</dbReference>
<keyword evidence="8" id="KW-1185">Reference proteome</keyword>
<organism evidence="7 8">
    <name type="scientific">Mya arenaria</name>
    <name type="common">Soft-shell clam</name>
    <dbReference type="NCBI Taxonomy" id="6604"/>
    <lineage>
        <taxon>Eukaryota</taxon>
        <taxon>Metazoa</taxon>
        <taxon>Spiralia</taxon>
        <taxon>Lophotrochozoa</taxon>
        <taxon>Mollusca</taxon>
        <taxon>Bivalvia</taxon>
        <taxon>Autobranchia</taxon>
        <taxon>Heteroconchia</taxon>
        <taxon>Euheterodonta</taxon>
        <taxon>Imparidentia</taxon>
        <taxon>Neoheterodontei</taxon>
        <taxon>Myida</taxon>
        <taxon>Myoidea</taxon>
        <taxon>Myidae</taxon>
        <taxon>Mya</taxon>
    </lineage>
</organism>
<gene>
    <name evidence="7" type="ORF">MAR_022788</name>
</gene>
<dbReference type="InterPro" id="IPR000832">
    <property type="entry name" value="GPCR_2_secretin-like"/>
</dbReference>
<evidence type="ECO:0000313" key="7">
    <source>
        <dbReference type="EMBL" id="WAQ98415.1"/>
    </source>
</evidence>
<evidence type="ECO:0000256" key="2">
    <source>
        <dbReference type="ARBA" id="ARBA00022692"/>
    </source>
</evidence>
<evidence type="ECO:0000256" key="1">
    <source>
        <dbReference type="ARBA" id="ARBA00004141"/>
    </source>
</evidence>
<proteinExistence type="predicted"/>
<feature type="transmembrane region" description="Helical" evidence="6">
    <location>
        <begin position="15"/>
        <end position="37"/>
    </location>
</feature>
<evidence type="ECO:0000256" key="3">
    <source>
        <dbReference type="ARBA" id="ARBA00022989"/>
    </source>
</evidence>
<feature type="region of interest" description="Disordered" evidence="5">
    <location>
        <begin position="125"/>
        <end position="145"/>
    </location>
</feature>
<evidence type="ECO:0000256" key="4">
    <source>
        <dbReference type="ARBA" id="ARBA00023136"/>
    </source>
</evidence>
<feature type="compositionally biased region" description="Low complexity" evidence="5">
    <location>
        <begin position="94"/>
        <end position="105"/>
    </location>
</feature>
<protein>
    <submittedName>
        <fullName evidence="7">AGRB2-like protein</fullName>
    </submittedName>
</protein>
<feature type="compositionally biased region" description="Polar residues" evidence="5">
    <location>
        <begin position="133"/>
        <end position="145"/>
    </location>
</feature>
<dbReference type="Gene3D" id="1.20.1070.10">
    <property type="entry name" value="Rhodopsin 7-helix transmembrane proteins"/>
    <property type="match status" value="1"/>
</dbReference>
<comment type="subcellular location">
    <subcellularLocation>
        <location evidence="1">Membrane</location>
        <topology evidence="1">Multi-pass membrane protein</topology>
    </subcellularLocation>
</comment>
<reference evidence="7" key="1">
    <citation type="submission" date="2022-11" db="EMBL/GenBank/DDBJ databases">
        <title>Centuries of genome instability and evolution in soft-shell clam transmissible cancer (bioRxiv).</title>
        <authorList>
            <person name="Hart S.F.M."/>
            <person name="Yonemitsu M.A."/>
            <person name="Giersch R.M."/>
            <person name="Beal B.F."/>
            <person name="Arriagada G."/>
            <person name="Davis B.W."/>
            <person name="Ostrander E.A."/>
            <person name="Goff S.P."/>
            <person name="Metzger M.J."/>
        </authorList>
    </citation>
    <scope>NUCLEOTIDE SEQUENCE</scope>
    <source>
        <strain evidence="7">MELC-2E11</strain>
        <tissue evidence="7">Siphon/mantle</tissue>
    </source>
</reference>
<evidence type="ECO:0000313" key="8">
    <source>
        <dbReference type="Proteomes" id="UP001164746"/>
    </source>
</evidence>
<feature type="region of interest" description="Disordered" evidence="5">
    <location>
        <begin position="85"/>
        <end position="110"/>
    </location>
</feature>
<accession>A0ABY7DNZ0</accession>
<keyword evidence="2 6" id="KW-0812">Transmembrane</keyword>
<name>A0ABY7DNZ0_MYAAR</name>
<keyword evidence="3 6" id="KW-1133">Transmembrane helix</keyword>
<evidence type="ECO:0000256" key="6">
    <source>
        <dbReference type="SAM" id="Phobius"/>
    </source>
</evidence>
<sequence length="145" mass="15555">MLGCDFLADSVESGVIRAFVGPALAIITINAVILVVVMKTMFGSHAISQKSTSGKSKMAIRCLLILLPLTGITWLLGLYVNKKHGVGARKSRKNSSSLTNTQSSTFESEEKQNVYSGVIITSSKINENDDKTSSTLQTDTPSSEK</sequence>
<keyword evidence="4 6" id="KW-0472">Membrane</keyword>
<feature type="transmembrane region" description="Helical" evidence="6">
    <location>
        <begin position="58"/>
        <end position="80"/>
    </location>
</feature>